<evidence type="ECO:0008006" key="4">
    <source>
        <dbReference type="Google" id="ProtNLM"/>
    </source>
</evidence>
<feature type="region of interest" description="Disordered" evidence="1">
    <location>
        <begin position="376"/>
        <end position="433"/>
    </location>
</feature>
<evidence type="ECO:0000313" key="3">
    <source>
        <dbReference type="Proteomes" id="UP000590524"/>
    </source>
</evidence>
<feature type="compositionally biased region" description="Polar residues" evidence="1">
    <location>
        <begin position="158"/>
        <end position="169"/>
    </location>
</feature>
<name>A0A7W6LW04_9SPHN</name>
<keyword evidence="3" id="KW-1185">Reference proteome</keyword>
<accession>A0A7W6LW04</accession>
<dbReference type="AlphaFoldDB" id="A0A7W6LW04"/>
<evidence type="ECO:0000256" key="1">
    <source>
        <dbReference type="SAM" id="MobiDB-lite"/>
    </source>
</evidence>
<feature type="compositionally biased region" description="Acidic residues" evidence="1">
    <location>
        <begin position="384"/>
        <end position="413"/>
    </location>
</feature>
<organism evidence="2 3">
    <name type="scientific">Sphingobium scionense</name>
    <dbReference type="NCBI Taxonomy" id="1404341"/>
    <lineage>
        <taxon>Bacteria</taxon>
        <taxon>Pseudomonadati</taxon>
        <taxon>Pseudomonadota</taxon>
        <taxon>Alphaproteobacteria</taxon>
        <taxon>Sphingomonadales</taxon>
        <taxon>Sphingomonadaceae</taxon>
        <taxon>Sphingobium</taxon>
    </lineage>
</organism>
<protein>
    <recommendedName>
        <fullName evidence="4">Chromosome partitioning protein ParB</fullName>
    </recommendedName>
</protein>
<gene>
    <name evidence="2" type="ORF">GGQ90_005303</name>
</gene>
<feature type="compositionally biased region" description="Basic and acidic residues" evidence="1">
    <location>
        <begin position="424"/>
        <end position="433"/>
    </location>
</feature>
<comment type="caution">
    <text evidence="2">The sequence shown here is derived from an EMBL/GenBank/DDBJ whole genome shotgun (WGS) entry which is preliminary data.</text>
</comment>
<feature type="region of interest" description="Disordered" evidence="1">
    <location>
        <begin position="150"/>
        <end position="175"/>
    </location>
</feature>
<proteinExistence type="predicted"/>
<evidence type="ECO:0000313" key="2">
    <source>
        <dbReference type="EMBL" id="MBB4151489.1"/>
    </source>
</evidence>
<dbReference type="EMBL" id="JACIEU010000039">
    <property type="protein sequence ID" value="MBB4151489.1"/>
    <property type="molecule type" value="Genomic_DNA"/>
</dbReference>
<dbReference type="Proteomes" id="UP000590524">
    <property type="component" value="Unassembled WGS sequence"/>
</dbReference>
<sequence length="433" mass="47516">FGRYATPVQWVSTMPEGAPYVGFLFRCYSTPDTLAAEAEAQGWGEVIAAENTPYDSYRWHRLYPDQETRTLSDAEEAFMDELQEKREARIAELFAGLGEDFDLEFDEELREIEAQIDRIGTVERDYSEEAKRGAVLLIVVGHQGKAEVTAYTRKAPRSTRSASGSSNGTGAPRPLYDARMTEELSRMRTVALQAEVAKNQHLANAVLLDALLPILAESYPDAHAVQLRASTDIQEPAQHFDYNTREMASPYAGVADLIAGAPKKAANRFAWVLALDDADIARLLAACTAALIDGRHGKYADPERLRSVDRIARAANLDMREHWEGGVEFFGAITKKAMLAALTEACGPAAAENCAKMKKDMLAEACAERVPGHGWLPPALVTPEEPEVEPEDEAERQDGDGEDIDADEAEAADECPFAEADNDHDEHFAVAAE</sequence>
<feature type="non-terminal residue" evidence="2">
    <location>
        <position position="1"/>
    </location>
</feature>
<reference evidence="2 3" key="1">
    <citation type="submission" date="2020-08" db="EMBL/GenBank/DDBJ databases">
        <title>Genomic Encyclopedia of Type Strains, Phase IV (KMG-IV): sequencing the most valuable type-strain genomes for metagenomic binning, comparative biology and taxonomic classification.</title>
        <authorList>
            <person name="Goeker M."/>
        </authorList>
    </citation>
    <scope>NUCLEOTIDE SEQUENCE [LARGE SCALE GENOMIC DNA]</scope>
    <source>
        <strain evidence="2 3">DSM 19371</strain>
    </source>
</reference>